<evidence type="ECO:0000313" key="2">
    <source>
        <dbReference type="EMBL" id="RAI84172.1"/>
    </source>
</evidence>
<gene>
    <name evidence="2" type="ORF">LV83_04063</name>
</gene>
<protein>
    <submittedName>
        <fullName evidence="2">FkbM family methyltransferase</fullName>
    </submittedName>
</protein>
<keyword evidence="2" id="KW-0808">Transferase</keyword>
<dbReference type="Gene3D" id="3.40.50.150">
    <property type="entry name" value="Vaccinia Virus protein VP39"/>
    <property type="match status" value="1"/>
</dbReference>
<dbReference type="InterPro" id="IPR006342">
    <property type="entry name" value="FkbM_mtfrase"/>
</dbReference>
<comment type="caution">
    <text evidence="2">The sequence shown here is derived from an EMBL/GenBank/DDBJ whole genome shotgun (WGS) entry which is preliminary data.</text>
</comment>
<dbReference type="AlphaFoldDB" id="A0A327NZT0"/>
<dbReference type="GO" id="GO:0032259">
    <property type="term" value="P:methylation"/>
    <property type="evidence" value="ECO:0007669"/>
    <property type="project" value="UniProtKB-KW"/>
</dbReference>
<feature type="domain" description="Methyltransferase FkbM" evidence="1">
    <location>
        <begin position="63"/>
        <end position="251"/>
    </location>
</feature>
<dbReference type="GO" id="GO:0008168">
    <property type="term" value="F:methyltransferase activity"/>
    <property type="evidence" value="ECO:0007669"/>
    <property type="project" value="UniProtKB-KW"/>
</dbReference>
<dbReference type="InterPro" id="IPR029063">
    <property type="entry name" value="SAM-dependent_MTases_sf"/>
</dbReference>
<sequence length="274" mass="31746">MANFQIKSGFKKFWKNLRFNLSASDNYIFLFFYRYLYAPKKGSLPDFISQYSLSKKGDFHVIQIGANDGITHDPIHKFIKRDRWKGVLLEPQPDVFRESLSKIYKNHPGLTPLCAAIGYEDGSQKLYKIGFSTMRWATGLASFSEEKIKSLFDEGIVQKNCEKNGLEIPSDPDQQITSEEVKVISPETLIKTYSIHQIDLLQIDAEGFDLEVVKMFDVPKTKPNAIIFENENLNPQDLEECYQLLRSENYNLKEFGRDTLAVKKELTQFEHFFQ</sequence>
<reference evidence="2 3" key="1">
    <citation type="submission" date="2018-06" db="EMBL/GenBank/DDBJ databases">
        <title>Genomic Encyclopedia of Archaeal and Bacterial Type Strains, Phase II (KMG-II): from individual species to whole genera.</title>
        <authorList>
            <person name="Goeker M."/>
        </authorList>
    </citation>
    <scope>NUCLEOTIDE SEQUENCE [LARGE SCALE GENOMIC DNA]</scope>
    <source>
        <strain evidence="2 3">DSM 23446</strain>
    </source>
</reference>
<dbReference type="SUPFAM" id="SSF53335">
    <property type="entry name" value="S-adenosyl-L-methionine-dependent methyltransferases"/>
    <property type="match status" value="1"/>
</dbReference>
<evidence type="ECO:0000259" key="1">
    <source>
        <dbReference type="Pfam" id="PF05050"/>
    </source>
</evidence>
<dbReference type="EMBL" id="QLLK01000018">
    <property type="protein sequence ID" value="RAI84172.1"/>
    <property type="molecule type" value="Genomic_DNA"/>
</dbReference>
<dbReference type="OrthoDB" id="9812600at2"/>
<dbReference type="Proteomes" id="UP000249610">
    <property type="component" value="Unassembled WGS sequence"/>
</dbReference>
<evidence type="ECO:0000313" key="3">
    <source>
        <dbReference type="Proteomes" id="UP000249610"/>
    </source>
</evidence>
<dbReference type="RefSeq" id="WP_111613365.1">
    <property type="nucleotide sequence ID" value="NZ_QLLK01000018.1"/>
</dbReference>
<proteinExistence type="predicted"/>
<organism evidence="2 3">
    <name type="scientific">Algoriphagus yeomjeoni</name>
    <dbReference type="NCBI Taxonomy" id="291403"/>
    <lineage>
        <taxon>Bacteria</taxon>
        <taxon>Pseudomonadati</taxon>
        <taxon>Bacteroidota</taxon>
        <taxon>Cytophagia</taxon>
        <taxon>Cytophagales</taxon>
        <taxon>Cyclobacteriaceae</taxon>
        <taxon>Algoriphagus</taxon>
    </lineage>
</organism>
<keyword evidence="3" id="KW-1185">Reference proteome</keyword>
<dbReference type="Pfam" id="PF05050">
    <property type="entry name" value="Methyltransf_21"/>
    <property type="match status" value="1"/>
</dbReference>
<keyword evidence="2" id="KW-0489">Methyltransferase</keyword>
<dbReference type="NCBIfam" id="TIGR01444">
    <property type="entry name" value="fkbM_fam"/>
    <property type="match status" value="1"/>
</dbReference>
<accession>A0A327NZT0</accession>
<name>A0A327NZT0_9BACT</name>